<proteinExistence type="predicted"/>
<sequence length="88" mass="9961">ELSDLTSDTLVSVFSRTLESISVILKDFEPRLVERALKSLDFERSNCIQLEESEEPSIRSLTLGLIESFHITLLHLMGEKGQNKENAI</sequence>
<protein>
    <submittedName>
        <fullName evidence="1">Uncharacterized protein</fullName>
    </submittedName>
</protein>
<feature type="non-terminal residue" evidence="1">
    <location>
        <position position="88"/>
    </location>
</feature>
<evidence type="ECO:0000313" key="2">
    <source>
        <dbReference type="Proteomes" id="UP001328107"/>
    </source>
</evidence>
<dbReference type="Proteomes" id="UP001328107">
    <property type="component" value="Unassembled WGS sequence"/>
</dbReference>
<keyword evidence="2" id="KW-1185">Reference proteome</keyword>
<gene>
    <name evidence="1" type="ORF">PMAYCL1PPCAC_14256</name>
</gene>
<dbReference type="EMBL" id="BTRK01000003">
    <property type="protein sequence ID" value="GMR44059.1"/>
    <property type="molecule type" value="Genomic_DNA"/>
</dbReference>
<evidence type="ECO:0000313" key="1">
    <source>
        <dbReference type="EMBL" id="GMR44059.1"/>
    </source>
</evidence>
<organism evidence="1 2">
    <name type="scientific">Pristionchus mayeri</name>
    <dbReference type="NCBI Taxonomy" id="1317129"/>
    <lineage>
        <taxon>Eukaryota</taxon>
        <taxon>Metazoa</taxon>
        <taxon>Ecdysozoa</taxon>
        <taxon>Nematoda</taxon>
        <taxon>Chromadorea</taxon>
        <taxon>Rhabditida</taxon>
        <taxon>Rhabditina</taxon>
        <taxon>Diplogasteromorpha</taxon>
        <taxon>Diplogasteroidea</taxon>
        <taxon>Neodiplogasteridae</taxon>
        <taxon>Pristionchus</taxon>
    </lineage>
</organism>
<reference evidence="2" key="1">
    <citation type="submission" date="2022-10" db="EMBL/GenBank/DDBJ databases">
        <title>Genome assembly of Pristionchus species.</title>
        <authorList>
            <person name="Yoshida K."/>
            <person name="Sommer R.J."/>
        </authorList>
    </citation>
    <scope>NUCLEOTIDE SEQUENCE [LARGE SCALE GENOMIC DNA]</scope>
    <source>
        <strain evidence="2">RS5460</strain>
    </source>
</reference>
<dbReference type="AlphaFoldDB" id="A0AAN5CH09"/>
<name>A0AAN5CH09_9BILA</name>
<feature type="non-terminal residue" evidence="1">
    <location>
        <position position="1"/>
    </location>
</feature>
<accession>A0AAN5CH09</accession>
<comment type="caution">
    <text evidence="1">The sequence shown here is derived from an EMBL/GenBank/DDBJ whole genome shotgun (WGS) entry which is preliminary data.</text>
</comment>